<evidence type="ECO:0000313" key="2">
    <source>
        <dbReference type="EMBL" id="VDG29146.1"/>
    </source>
</evidence>
<gene>
    <name evidence="2" type="ORF">MUDAN_MDHGFNIF_00828</name>
</gene>
<sequence length="113" mass="12495">MTDNEETTLKATLMQQMSAAYDDPKVMADPELKAILVTAATGLNSDDQTYTAVVSELSHSISEYYVGHGHHKVPESFSAIYHQIQADVEAGKLDDSVLRQQEWSGLMFGPIMF</sequence>
<dbReference type="Gene3D" id="1.20.1440.50">
    <property type="entry name" value="Ta0600-like"/>
    <property type="match status" value="1"/>
</dbReference>
<keyword evidence="3" id="KW-1185">Reference proteome</keyword>
<protein>
    <submittedName>
        <fullName evidence="2">Bacteriocin immunity protein [Lactobacillus sp.]</fullName>
    </submittedName>
</protein>
<dbReference type="RefSeq" id="WP_165450064.1">
    <property type="nucleotide sequence ID" value="NZ_UYIG01000130.1"/>
</dbReference>
<dbReference type="Pfam" id="PF08951">
    <property type="entry name" value="EntA_Immun"/>
    <property type="match status" value="1"/>
</dbReference>
<dbReference type="InterPro" id="IPR023130">
    <property type="entry name" value="Ta0600-like_sf"/>
</dbReference>
<name>A0A660E4U2_9LACO</name>
<accession>A0A660E4U2</accession>
<dbReference type="Proteomes" id="UP000289996">
    <property type="component" value="Unassembled WGS sequence"/>
</dbReference>
<dbReference type="InterPro" id="IPR015046">
    <property type="entry name" value="LciA_Immunity-like"/>
</dbReference>
<evidence type="ECO:0000313" key="3">
    <source>
        <dbReference type="Proteomes" id="UP000289996"/>
    </source>
</evidence>
<organism evidence="2 3">
    <name type="scientific">Lactiplantibacillus mudanjiangensis</name>
    <dbReference type="NCBI Taxonomy" id="1296538"/>
    <lineage>
        <taxon>Bacteria</taxon>
        <taxon>Bacillati</taxon>
        <taxon>Bacillota</taxon>
        <taxon>Bacilli</taxon>
        <taxon>Lactobacillales</taxon>
        <taxon>Lactobacillaceae</taxon>
        <taxon>Lactiplantibacillus</taxon>
    </lineage>
</organism>
<dbReference type="EMBL" id="UYIG01000130">
    <property type="protein sequence ID" value="VDG29146.1"/>
    <property type="molecule type" value="Genomic_DNA"/>
</dbReference>
<dbReference type="SUPFAM" id="SSF109797">
    <property type="entry name" value="Bacteriocin immunity protein-like"/>
    <property type="match status" value="1"/>
</dbReference>
<proteinExistence type="predicted"/>
<dbReference type="AlphaFoldDB" id="A0A660E4U2"/>
<evidence type="ECO:0000256" key="1">
    <source>
        <dbReference type="ARBA" id="ARBA00023025"/>
    </source>
</evidence>
<dbReference type="GO" id="GO:0030153">
    <property type="term" value="P:bacteriocin immunity"/>
    <property type="evidence" value="ECO:0007669"/>
    <property type="project" value="UniProtKB-KW"/>
</dbReference>
<reference evidence="2 3" key="1">
    <citation type="submission" date="2018-11" db="EMBL/GenBank/DDBJ databases">
        <authorList>
            <person name="Wuyts S."/>
        </authorList>
    </citation>
    <scope>NUCLEOTIDE SEQUENCE [LARGE SCALE GENOMIC DNA]</scope>
    <source>
        <strain evidence="2">Lactobacillus mudanjiangensis AMBF249</strain>
    </source>
</reference>
<keyword evidence="1" id="KW-0079">Bacteriocin immunity</keyword>